<dbReference type="Pfam" id="PF14709">
    <property type="entry name" value="DND1_DSRM"/>
    <property type="match status" value="1"/>
</dbReference>
<dbReference type="InterPro" id="IPR000504">
    <property type="entry name" value="RRM_dom"/>
</dbReference>
<dbReference type="GO" id="GO:0003723">
    <property type="term" value="F:RNA binding"/>
    <property type="evidence" value="ECO:0007669"/>
    <property type="project" value="UniProtKB-UniRule"/>
</dbReference>
<dbReference type="WBParaSite" id="TMUE_3000014130.1">
    <property type="protein sequence ID" value="TMUE_3000014130.1"/>
    <property type="gene ID" value="WBGene00289179"/>
</dbReference>
<dbReference type="Gene3D" id="3.30.70.330">
    <property type="match status" value="3"/>
</dbReference>
<dbReference type="FunFam" id="3.30.70.330:FF:000026">
    <property type="entry name" value="APOBEC1 complementation factor isoform X1"/>
    <property type="match status" value="1"/>
</dbReference>
<dbReference type="InterPro" id="IPR012677">
    <property type="entry name" value="Nucleotide-bd_a/b_plait_sf"/>
</dbReference>
<dbReference type="CDD" id="cd12249">
    <property type="entry name" value="RRM1_hnRNPR_like"/>
    <property type="match status" value="1"/>
</dbReference>
<dbReference type="CDD" id="cd12250">
    <property type="entry name" value="RRM2_hnRNPR_like"/>
    <property type="match status" value="1"/>
</dbReference>
<organism evidence="8 9">
    <name type="scientific">Trichuris muris</name>
    <name type="common">Mouse whipworm</name>
    <dbReference type="NCBI Taxonomy" id="70415"/>
    <lineage>
        <taxon>Eukaryota</taxon>
        <taxon>Metazoa</taxon>
        <taxon>Ecdysozoa</taxon>
        <taxon>Nematoda</taxon>
        <taxon>Enoplea</taxon>
        <taxon>Dorylaimia</taxon>
        <taxon>Trichinellida</taxon>
        <taxon>Trichuridae</taxon>
        <taxon>Trichuris</taxon>
    </lineage>
</organism>
<evidence type="ECO:0000313" key="8">
    <source>
        <dbReference type="Proteomes" id="UP000046395"/>
    </source>
</evidence>
<dbReference type="InterPro" id="IPR006535">
    <property type="entry name" value="HnRNP_R/Q_splicing_fac"/>
</dbReference>
<evidence type="ECO:0000256" key="5">
    <source>
        <dbReference type="PROSITE-ProRule" id="PRU00176"/>
    </source>
</evidence>
<dbReference type="FunFam" id="3.30.70.330:FF:000022">
    <property type="entry name" value="APOBEC1 complementation factor isoform X1"/>
    <property type="match status" value="1"/>
</dbReference>
<feature type="domain" description="RRM" evidence="7">
    <location>
        <begin position="925"/>
        <end position="1007"/>
    </location>
</feature>
<comment type="subcellular location">
    <subcellularLocation>
        <location evidence="1">Cytoplasm</location>
    </subcellularLocation>
</comment>
<accession>A0A5S6R3Q5</accession>
<dbReference type="Proteomes" id="UP000046395">
    <property type="component" value="Unassembled WGS sequence"/>
</dbReference>
<evidence type="ECO:0000256" key="4">
    <source>
        <dbReference type="ARBA" id="ARBA00022884"/>
    </source>
</evidence>
<evidence type="ECO:0000256" key="6">
    <source>
        <dbReference type="SAM" id="MobiDB-lite"/>
    </source>
</evidence>
<feature type="compositionally biased region" description="Basic residues" evidence="6">
    <location>
        <begin position="13"/>
        <end position="30"/>
    </location>
</feature>
<dbReference type="InterPro" id="IPR035979">
    <property type="entry name" value="RBD_domain_sf"/>
</dbReference>
<dbReference type="Pfam" id="PF14884">
    <property type="entry name" value="EFF-AFF"/>
    <property type="match status" value="1"/>
</dbReference>
<dbReference type="SUPFAM" id="SSF54928">
    <property type="entry name" value="RNA-binding domain, RBD"/>
    <property type="match status" value="2"/>
</dbReference>
<dbReference type="SMART" id="SM00360">
    <property type="entry name" value="RRM"/>
    <property type="match status" value="3"/>
</dbReference>
<dbReference type="NCBIfam" id="TIGR01648">
    <property type="entry name" value="hnRNP-R-Q"/>
    <property type="match status" value="1"/>
</dbReference>
<dbReference type="SUPFAM" id="SSF54768">
    <property type="entry name" value="dsRNA-binding domain-like"/>
    <property type="match status" value="1"/>
</dbReference>
<dbReference type="GO" id="GO:0005737">
    <property type="term" value="C:cytoplasm"/>
    <property type="evidence" value="ECO:0007669"/>
    <property type="project" value="UniProtKB-SubCell"/>
</dbReference>
<feature type="region of interest" description="Disordered" evidence="6">
    <location>
        <begin position="1123"/>
        <end position="1145"/>
    </location>
</feature>
<sequence>MSITNHIRRLAVRQGGRVRPKARQRRRRRTAATATGEGRAMNNLRSILLSLTLLGSTLLADGPPWCTRLIATPGTIRTDDLDKGYTSMQTSILTGIGLGETFCLSVRPKPNRTDDQEKVEEEGEQLYSIRYADLRHIHPVRQHYVFALPQFDSKCTCDCSGGERHCPLERSYGNCSGRILCVSTFHAHQRATGCPGGSEEATLCCDVTAVPHEDRLFRAFYLGQPTTVAELNIVRLRRPTIDGGAWIRQAEQPLSVSLNRNFEHSLFNGLMRLAIQAGQTHWKLREGMYFAAADDRHSLRTGLPVNELYEWDKGKLGWFRRAPANNRWIIKNGRLEIQRLHHVQVNDCKAQRYTVTYDVHFYASEGGGASNRLGYSLMEQERWVKAITLMGSSNLTIVVEHLESPPLVISLELDANGALASVHRASALDAFEGVITFDQNSNLVMNVTMYGARGTLLGYVYADRGRRKNDFAFSYHVQPSTSLGGGHRSAMAVLLAGLPVVIDSARWVCIHPLQRPDKELCNQFDYVAEQSRPRLDVAGPWSPRQGACDGCNEPTSMSGFAKYLNPMHWLDGIQGTPETVAVVVESMLSILLVATALLVCRKLLCPMLCCSSSNSSSSTSSSNCSIKLFRQLHLSVPLLLARSTGPPLALEGTNASGQLVRRRRYPRRRPNRSHWTIKGCSSQGYPRLAVTFRRPDVSRGEKTLAQVGPTALQPGQPSFTGRFHFTDDSAVAATTADSVGDRAFEKRGRHTIRCLNSMVRMAPCESANAPTSTGVDKEVDVAVQQQPGQQRQPPSTTEVDQNMTTKESLLVSFAEASGYPLVQQNGQRRYGPPRDWKGPPPQKGCEVFVGKLPRDVMEYELVPVFERVGKIYEMRMMMDFNGSNRGYAFVTYCDKHQAKRACQELNGFEIRRGRFIGVLKSVDNCRLYVSGIPRDKTRDDVKMEMGRLTEGVVDVILYPSAVDKSKNRGFAFVEYESHRCAAMARRKLAPNRLTLWGNEITVDWAEPERDVDEETMAQVKKLYIRNLMMHTTEEHLKQTVESISGPGTVERVKKIRDYAFVHFTRREDAIKVQDALNDTNLDGSVVEVKLAKPPDRSIMRFMKNAQKLAAQLYSAALNAGGREPGSTGGALTEANSQPSALQSPEIDRTTTASAYMGFPCIDPFAMGPAFPSSPSISRSSGGGTGRFVGRGAAGMRAASFQAMVNSTYRRGRYHYGDILDEYCKQNNWGSPRYSLNSTSQEGADSTKLYSYSVEIPSLAPACGLFQVDQMVPDKLEAREMAAQHVLGQLGVATGRHQADPTSVEEATTNALTVVPVTNIRSPSGDSGISAGSNSSAKVANYEVPTNPSSSVSLPSAVYPAFNFRVATGYENYVLPDMGATVQPLLVHSVPFGTGTSALPATAWMPSFVSLYNPIYTTEVPPCFAPTFSPCPTIYLNYDVCSSQAQPSCMSVG</sequence>
<dbReference type="Gene3D" id="2.60.98.60">
    <property type="entry name" value="Cell-cell fusogen EFF/AFF, domain 1"/>
    <property type="match status" value="1"/>
</dbReference>
<name>A0A5S6R3Q5_TRIMR</name>
<evidence type="ECO:0000256" key="3">
    <source>
        <dbReference type="ARBA" id="ARBA00022737"/>
    </source>
</evidence>
<reference evidence="9" key="1">
    <citation type="submission" date="2019-12" db="UniProtKB">
        <authorList>
            <consortium name="WormBaseParasite"/>
        </authorList>
    </citation>
    <scope>IDENTIFICATION</scope>
</reference>
<feature type="domain" description="RRM" evidence="7">
    <location>
        <begin position="1020"/>
        <end position="1093"/>
    </location>
</feature>
<evidence type="ECO:0000313" key="9">
    <source>
        <dbReference type="WBParaSite" id="TMUE_3000014130.1"/>
    </source>
</evidence>
<dbReference type="Gene3D" id="2.60.40.3980">
    <property type="entry name" value="Cell-cell fusogen EFF/AFF, domain 3"/>
    <property type="match status" value="1"/>
</dbReference>
<dbReference type="Gene3D" id="3.30.160.20">
    <property type="match status" value="1"/>
</dbReference>
<keyword evidence="8" id="KW-1185">Reference proteome</keyword>
<keyword evidence="4 5" id="KW-0694">RNA-binding</keyword>
<dbReference type="Pfam" id="PF00076">
    <property type="entry name" value="RRM_1"/>
    <property type="match status" value="3"/>
</dbReference>
<feature type="region of interest" description="Disordered" evidence="6">
    <location>
        <begin position="13"/>
        <end position="37"/>
    </location>
</feature>
<dbReference type="STRING" id="70415.A0A5S6R3Q5"/>
<dbReference type="InterPro" id="IPR043076">
    <property type="entry name" value="Fusogen_EFF/AFF_dom3"/>
</dbReference>
<proteinExistence type="predicted"/>
<dbReference type="PROSITE" id="PS50102">
    <property type="entry name" value="RRM"/>
    <property type="match status" value="3"/>
</dbReference>
<feature type="compositionally biased region" description="Polar residues" evidence="6">
    <location>
        <begin position="1133"/>
        <end position="1142"/>
    </location>
</feature>
<evidence type="ECO:0000256" key="2">
    <source>
        <dbReference type="ARBA" id="ARBA00022490"/>
    </source>
</evidence>
<keyword evidence="2" id="KW-0963">Cytoplasm</keyword>
<keyword evidence="3" id="KW-0677">Repeat</keyword>
<evidence type="ECO:0000259" key="7">
    <source>
        <dbReference type="PROSITE" id="PS50102"/>
    </source>
</evidence>
<feature type="domain" description="RRM" evidence="7">
    <location>
        <begin position="845"/>
        <end position="923"/>
    </location>
</feature>
<evidence type="ECO:0000256" key="1">
    <source>
        <dbReference type="ARBA" id="ARBA00004496"/>
    </source>
</evidence>
<dbReference type="CDD" id="cd19872">
    <property type="entry name" value="DSRM_A1CF-like"/>
    <property type="match status" value="1"/>
</dbReference>
<dbReference type="PANTHER" id="PTHR21245">
    <property type="entry name" value="HETEROGENEOUS NUCLEAR RIBONUCLEOPROTEIN"/>
    <property type="match status" value="1"/>
</dbReference>
<protein>
    <submittedName>
        <fullName evidence="9">RRM domain-containing protein</fullName>
    </submittedName>
</protein>
<dbReference type="InterPro" id="IPR029213">
    <property type="entry name" value="Fusogen_EFF/AFF"/>
</dbReference>